<reference evidence="1" key="1">
    <citation type="submission" date="2023-08" db="EMBL/GenBank/DDBJ databases">
        <authorList>
            <person name="Alioto T."/>
            <person name="Alioto T."/>
            <person name="Gomez Garrido J."/>
        </authorList>
    </citation>
    <scope>NUCLEOTIDE SEQUENCE</scope>
</reference>
<dbReference type="AlphaFoldDB" id="A0AAV1HGQ7"/>
<evidence type="ECO:0000313" key="1">
    <source>
        <dbReference type="EMBL" id="CAJ1083597.1"/>
    </source>
</evidence>
<keyword evidence="2" id="KW-1185">Reference proteome</keyword>
<dbReference type="EMBL" id="OY660884">
    <property type="protein sequence ID" value="CAJ1083597.1"/>
    <property type="molecule type" value="Genomic_DNA"/>
</dbReference>
<dbReference type="Proteomes" id="UP001178508">
    <property type="component" value="Chromosome 21"/>
</dbReference>
<evidence type="ECO:0000313" key="2">
    <source>
        <dbReference type="Proteomes" id="UP001178508"/>
    </source>
</evidence>
<gene>
    <name evidence="1" type="ORF">XNOV1_A036894</name>
</gene>
<name>A0AAV1HGQ7_XYRNO</name>
<sequence length="366" mass="40863">MFAKSGAPHRDKVLTSQVKNTMLHLNGQNLRLEAKSGRNSKTPGLHLSAAHGKEAVGQFTGYPLTQEGTTQLDLLQLRSPRFELEREAENQPLRRPLKLAPLQLTEEVKRAQKQKLKFIQQEAKPDCFKLDKAVNELCTRKVKSCVRQRLVKTVESVPLKTQQQNRSVKPQLTRASPIEQNGNRHLEDVVCHGTPAPLCNKPAPPSLSSRVRAQAARGEEAVRQNPNILQQDIGMRRSRLRRAKCLEEDQCNPNISTLGLCADKIKLTQGAQGQGQQVEKALKGQLRLGKIAREPLAECGSIRKNHQEDFSQESVRCTLNQQSADGGINEHVLDGVKPSAANCRFKRKKPLITKQNNAVPLERLQL</sequence>
<protein>
    <submittedName>
        <fullName evidence="1">Uncharacterized protein LOC117828191</fullName>
    </submittedName>
</protein>
<organism evidence="1 2">
    <name type="scientific">Xyrichtys novacula</name>
    <name type="common">Pearly razorfish</name>
    <name type="synonym">Hemipteronotus novacula</name>
    <dbReference type="NCBI Taxonomy" id="13765"/>
    <lineage>
        <taxon>Eukaryota</taxon>
        <taxon>Metazoa</taxon>
        <taxon>Chordata</taxon>
        <taxon>Craniata</taxon>
        <taxon>Vertebrata</taxon>
        <taxon>Euteleostomi</taxon>
        <taxon>Actinopterygii</taxon>
        <taxon>Neopterygii</taxon>
        <taxon>Teleostei</taxon>
        <taxon>Neoteleostei</taxon>
        <taxon>Acanthomorphata</taxon>
        <taxon>Eupercaria</taxon>
        <taxon>Labriformes</taxon>
        <taxon>Labridae</taxon>
        <taxon>Xyrichtys</taxon>
    </lineage>
</organism>
<accession>A0AAV1HGQ7</accession>
<proteinExistence type="predicted"/>